<evidence type="ECO:0000313" key="2">
    <source>
        <dbReference type="Proteomes" id="UP000646548"/>
    </source>
</evidence>
<gene>
    <name evidence="1" type="ORF">FQA47_010873</name>
</gene>
<name>A0A834C4A7_ORYME</name>
<reference evidence="1" key="1">
    <citation type="journal article" name="BMC Genomics">
        <title>Long-read sequencing and de novo genome assembly of marine medaka (Oryzias melastigma).</title>
        <authorList>
            <person name="Liang P."/>
            <person name="Saqib H.S.A."/>
            <person name="Ni X."/>
            <person name="Shen Y."/>
        </authorList>
    </citation>
    <scope>NUCLEOTIDE SEQUENCE</scope>
    <source>
        <strain evidence="1">Bigg-433</strain>
    </source>
</reference>
<dbReference type="Proteomes" id="UP000646548">
    <property type="component" value="Unassembled WGS sequence"/>
</dbReference>
<proteinExistence type="predicted"/>
<sequence length="102" mass="11400">MDFYVMYCLYDRTCSCMQVFSAEEEEGIILCSCSQSDFTSVQSSVVVAVCSSPVSVWTKKKKKEKGFESIGHTDESIFDHVVVVVVVLPACKAHCKKTKEML</sequence>
<dbReference type="AlphaFoldDB" id="A0A834C4A7"/>
<evidence type="ECO:0000313" key="1">
    <source>
        <dbReference type="EMBL" id="KAF6720803.1"/>
    </source>
</evidence>
<comment type="caution">
    <text evidence="1">The sequence shown here is derived from an EMBL/GenBank/DDBJ whole genome shotgun (WGS) entry which is preliminary data.</text>
</comment>
<accession>A0A834C4A7</accession>
<protein>
    <submittedName>
        <fullName evidence="1">Uncharacterized protein</fullName>
    </submittedName>
</protein>
<organism evidence="1 2">
    <name type="scientific">Oryzias melastigma</name>
    <name type="common">Marine medaka</name>
    <dbReference type="NCBI Taxonomy" id="30732"/>
    <lineage>
        <taxon>Eukaryota</taxon>
        <taxon>Metazoa</taxon>
        <taxon>Chordata</taxon>
        <taxon>Craniata</taxon>
        <taxon>Vertebrata</taxon>
        <taxon>Euteleostomi</taxon>
        <taxon>Actinopterygii</taxon>
        <taxon>Neopterygii</taxon>
        <taxon>Teleostei</taxon>
        <taxon>Neoteleostei</taxon>
        <taxon>Acanthomorphata</taxon>
        <taxon>Ovalentaria</taxon>
        <taxon>Atherinomorphae</taxon>
        <taxon>Beloniformes</taxon>
        <taxon>Adrianichthyidae</taxon>
        <taxon>Oryziinae</taxon>
        <taxon>Oryzias</taxon>
    </lineage>
</organism>
<dbReference type="EMBL" id="WKFB01000511">
    <property type="protein sequence ID" value="KAF6720803.1"/>
    <property type="molecule type" value="Genomic_DNA"/>
</dbReference>